<feature type="transmembrane region" description="Helical" evidence="2">
    <location>
        <begin position="219"/>
        <end position="236"/>
    </location>
</feature>
<feature type="transmembrane region" description="Helical" evidence="2">
    <location>
        <begin position="137"/>
        <end position="158"/>
    </location>
</feature>
<feature type="compositionally biased region" description="Polar residues" evidence="1">
    <location>
        <begin position="1"/>
        <end position="13"/>
    </location>
</feature>
<dbReference type="AlphaFoldDB" id="A0A8T9T380"/>
<feature type="transmembrane region" description="Helical" evidence="2">
    <location>
        <begin position="34"/>
        <end position="52"/>
    </location>
</feature>
<feature type="compositionally biased region" description="Low complexity" evidence="1">
    <location>
        <begin position="14"/>
        <end position="24"/>
    </location>
</feature>
<dbReference type="RefSeq" id="WP_245095623.1">
    <property type="nucleotide sequence ID" value="NZ_CP095053.1"/>
</dbReference>
<evidence type="ECO:0008006" key="5">
    <source>
        <dbReference type="Google" id="ProtNLM"/>
    </source>
</evidence>
<feature type="transmembrane region" description="Helical" evidence="2">
    <location>
        <begin position="350"/>
        <end position="369"/>
    </location>
</feature>
<feature type="transmembrane region" description="Helical" evidence="2">
    <location>
        <begin position="105"/>
        <end position="125"/>
    </location>
</feature>
<reference evidence="3 4" key="1">
    <citation type="submission" date="2022-04" db="EMBL/GenBank/DDBJ databases">
        <title>Hymenobacter sp. isolated from the air.</title>
        <authorList>
            <person name="Won M."/>
            <person name="Lee C.-M."/>
            <person name="Woen H.-Y."/>
            <person name="Kwon S.-W."/>
        </authorList>
    </citation>
    <scope>NUCLEOTIDE SEQUENCE [LARGE SCALE GENOMIC DNA]</scope>
    <source>
        <strain evidence="4">5413 J-13</strain>
    </source>
</reference>
<accession>A0A8T9T380</accession>
<sequence length="493" mass="56074">MHSITSTVPTSTDRYSAAPAATPPSADAAAAADTTRYAVFCALWAIATLFHMAQSRLYTTQLHYLLLTLAALAVLSKPSSIVRLLVLIGLQLYEVFSRLPDISNHWLFTTFVNLTILQALVWTAFKERRLSVDRAALLRAFAPAVRLELLILYFFVVLHKLNWAFLSPSASCAAMLYKAQHAEALLPDSPALILANIYLTLAIETLIPVLLIFRKTRNIGLVIGLFFHCIIAFNSYNGFYDFSSMIFATYFLFTSYSFITTLHQFRNNLLSFWHAVKQRFSQFTFSHIALWVILAVVLLGSIKLFGKVFTDYFRLVWGAYSFMYILLLLFSLYKARQYFPTRLFSPSHALFLLFPLLVFLNGISPYLGLKTESSFAMFSNLRTEGGITNHLFIPVSAQVFDFQKDMIEVVASSDAELQRVADEGKLITFFQFKNRVADARPARVEYLRNGQRRTFALATASPNDELLHKSPSLLRKFMRFRMINKVDPQPCQH</sequence>
<feature type="transmembrane region" description="Helical" evidence="2">
    <location>
        <begin position="191"/>
        <end position="212"/>
    </location>
</feature>
<evidence type="ECO:0000313" key="3">
    <source>
        <dbReference type="EMBL" id="UOR06566.1"/>
    </source>
</evidence>
<keyword evidence="2" id="KW-1133">Transmembrane helix</keyword>
<keyword evidence="2" id="KW-0812">Transmembrane</keyword>
<organism evidence="3 4">
    <name type="scientific">Hymenobacter aerilatus</name>
    <dbReference type="NCBI Taxonomy" id="2932251"/>
    <lineage>
        <taxon>Bacteria</taxon>
        <taxon>Pseudomonadati</taxon>
        <taxon>Bacteroidota</taxon>
        <taxon>Cytophagia</taxon>
        <taxon>Cytophagales</taxon>
        <taxon>Hymenobacteraceae</taxon>
        <taxon>Hymenobacter</taxon>
    </lineage>
</organism>
<evidence type="ECO:0000256" key="2">
    <source>
        <dbReference type="SAM" id="Phobius"/>
    </source>
</evidence>
<evidence type="ECO:0000256" key="1">
    <source>
        <dbReference type="SAM" id="MobiDB-lite"/>
    </source>
</evidence>
<evidence type="ECO:0000313" key="4">
    <source>
        <dbReference type="Proteomes" id="UP000829925"/>
    </source>
</evidence>
<keyword evidence="4" id="KW-1185">Reference proteome</keyword>
<feature type="region of interest" description="Disordered" evidence="1">
    <location>
        <begin position="1"/>
        <end position="24"/>
    </location>
</feature>
<keyword evidence="2" id="KW-0472">Membrane</keyword>
<gene>
    <name evidence="3" type="ORF">MUN82_05580</name>
</gene>
<protein>
    <recommendedName>
        <fullName evidence="5">HTTM domain-containing protein</fullName>
    </recommendedName>
</protein>
<feature type="transmembrane region" description="Helical" evidence="2">
    <location>
        <begin position="312"/>
        <end position="330"/>
    </location>
</feature>
<dbReference type="KEGG" id="haei:MUN82_05580"/>
<feature type="transmembrane region" description="Helical" evidence="2">
    <location>
        <begin position="64"/>
        <end position="93"/>
    </location>
</feature>
<feature type="transmembrane region" description="Helical" evidence="2">
    <location>
        <begin position="283"/>
        <end position="306"/>
    </location>
</feature>
<name>A0A8T9T380_9BACT</name>
<dbReference type="Proteomes" id="UP000829925">
    <property type="component" value="Chromosome"/>
</dbReference>
<proteinExistence type="predicted"/>
<dbReference type="EMBL" id="CP095053">
    <property type="protein sequence ID" value="UOR06566.1"/>
    <property type="molecule type" value="Genomic_DNA"/>
</dbReference>
<feature type="transmembrane region" description="Helical" evidence="2">
    <location>
        <begin position="242"/>
        <end position="262"/>
    </location>
</feature>